<proteinExistence type="predicted"/>
<sequence length="54" mass="6356">MEDIIVPFDCNDVGYYFNNFKGKPVCLIYVHIFETDYYQLNLLVMVCGLQETRA</sequence>
<name>A0A3B0USW6_9ZZZZ</name>
<reference evidence="1" key="1">
    <citation type="submission" date="2018-06" db="EMBL/GenBank/DDBJ databases">
        <authorList>
            <person name="Zhirakovskaya E."/>
        </authorList>
    </citation>
    <scope>NUCLEOTIDE SEQUENCE</scope>
</reference>
<evidence type="ECO:0000313" key="1">
    <source>
        <dbReference type="EMBL" id="VAW22756.1"/>
    </source>
</evidence>
<accession>A0A3B0USW6</accession>
<dbReference type="EMBL" id="UOEQ01000429">
    <property type="protein sequence ID" value="VAW22756.1"/>
    <property type="molecule type" value="Genomic_DNA"/>
</dbReference>
<protein>
    <submittedName>
        <fullName evidence="1">Uncharacterized protein</fullName>
    </submittedName>
</protein>
<gene>
    <name evidence="1" type="ORF">MNBD_ALPHA11-1101</name>
</gene>
<organism evidence="1">
    <name type="scientific">hydrothermal vent metagenome</name>
    <dbReference type="NCBI Taxonomy" id="652676"/>
    <lineage>
        <taxon>unclassified sequences</taxon>
        <taxon>metagenomes</taxon>
        <taxon>ecological metagenomes</taxon>
    </lineage>
</organism>
<dbReference type="AlphaFoldDB" id="A0A3B0USW6"/>